<evidence type="ECO:0000313" key="16">
    <source>
        <dbReference type="EMBL" id="CAG8517415.1"/>
    </source>
</evidence>
<evidence type="ECO:0000256" key="11">
    <source>
        <dbReference type="ARBA" id="ARBA00039088"/>
    </source>
</evidence>
<dbReference type="InterPro" id="IPR023173">
    <property type="entry name" value="NADPH_Cyt_P450_Rdtase_alpha"/>
</dbReference>
<dbReference type="PANTHER" id="PTHR19384:SF84">
    <property type="entry name" value="METHIONINE SYNTHASE REDUCTASE"/>
    <property type="match status" value="1"/>
</dbReference>
<comment type="cofactor">
    <cofactor evidence="2">
        <name>FAD</name>
        <dbReference type="ChEBI" id="CHEBI:57692"/>
    </cofactor>
</comment>
<dbReference type="Gene3D" id="1.20.990.10">
    <property type="entry name" value="NADPH-cytochrome p450 Reductase, Chain A, domain 3"/>
    <property type="match status" value="1"/>
</dbReference>
<evidence type="ECO:0000256" key="13">
    <source>
        <dbReference type="SAM" id="MobiDB-lite"/>
    </source>
</evidence>
<dbReference type="PROSITE" id="PS50902">
    <property type="entry name" value="FLAVODOXIN_LIKE"/>
    <property type="match status" value="1"/>
</dbReference>
<sequence length="703" mass="79374">MTTEKSENLVVFYASQTGNAEWIAKNIHQEALKRGFSSEYLVFDEHDKVELSKEKILIFVTSSTGDGDPPDNATKFFRYLRKVKSKTFLSHAKFTILGLADDALGLETVVDPWIENLWATLANVCVQKQGHNIDAEEIIDSVKTLSVNSITKTVQESPDIQTTNGKSNGQLSGNLSGVKVVLDFSEFDDTSQLTALPRIPVSCCKIVKSRKENFVSGSSLPSFIVTPTPIINSRLSFVRCLTHPGSVKKTLHMELDVKEYGKKIQFSPGDAFGILAPNDDILVRDVLTALGIDENEAKQEISVEPVEGTELPTHLKQAKSTSIIELLRYAVDLTSLPRKALLRMMAEYASNSLERKKLLFLCSKQGIQQFNRLREQIPTILDLLVTFPSCKPPIERLLDALPPHKPRYYSIVNSPLLNSDALHFAFNVVDYHTPDPYNVHRLGVCTSWLNKLSGNITEEGRSLAPLMIDIPIFMEINTRSFTIPPDISKPLIMIGPGTGVAPFVGFLNHRELQMKNLSEYSEQFGEMWLFYGCRKKEKDFLYRQELEGFLKQGILKELLVVESRAPGAGLNGKPKYVQDLLRNRGSEIFKLMSQNEAMIFVCGDAKGMAKDVNESLADILVEHGKIERSDALKLLIRWMEERRYLRDLVVGLNDPNKDGNYAGYQLTRITFKKWKNNQVQDDHNRPLPSFRMHSSRHLLKRRT</sequence>
<evidence type="ECO:0000256" key="2">
    <source>
        <dbReference type="ARBA" id="ARBA00001974"/>
    </source>
</evidence>
<protein>
    <recommendedName>
        <fullName evidence="12">Methionine synthase reductase</fullName>
        <ecNumber evidence="11">1.16.1.8</ecNumber>
    </recommendedName>
</protein>
<evidence type="ECO:0000313" key="17">
    <source>
        <dbReference type="Proteomes" id="UP000789342"/>
    </source>
</evidence>
<evidence type="ECO:0000259" key="15">
    <source>
        <dbReference type="PROSITE" id="PS51384"/>
    </source>
</evidence>
<keyword evidence="17" id="KW-1185">Reference proteome</keyword>
<dbReference type="FunFam" id="1.20.990.10:FF:000007">
    <property type="entry name" value="Methionine synthase reductase"/>
    <property type="match status" value="1"/>
</dbReference>
<dbReference type="InterPro" id="IPR003097">
    <property type="entry name" value="CysJ-like_FAD-binding"/>
</dbReference>
<dbReference type="PANTHER" id="PTHR19384">
    <property type="entry name" value="NITRIC OXIDE SYNTHASE-RELATED"/>
    <property type="match status" value="1"/>
</dbReference>
<dbReference type="InterPro" id="IPR017927">
    <property type="entry name" value="FAD-bd_FR_type"/>
</dbReference>
<dbReference type="GO" id="GO:0050660">
    <property type="term" value="F:flavin adenine dinucleotide binding"/>
    <property type="evidence" value="ECO:0007669"/>
    <property type="project" value="TreeGrafter"/>
</dbReference>
<dbReference type="Gene3D" id="2.40.30.10">
    <property type="entry name" value="Translation factors"/>
    <property type="match status" value="1"/>
</dbReference>
<dbReference type="AlphaFoldDB" id="A0A9N9A5G3"/>
<dbReference type="SUPFAM" id="SSF52343">
    <property type="entry name" value="Ferredoxin reductase-like, C-terminal NADP-linked domain"/>
    <property type="match status" value="1"/>
</dbReference>
<dbReference type="Gene3D" id="3.40.50.360">
    <property type="match status" value="1"/>
</dbReference>
<dbReference type="Pfam" id="PF00258">
    <property type="entry name" value="Flavodoxin_1"/>
    <property type="match status" value="1"/>
</dbReference>
<keyword evidence="7" id="KW-0274">FAD</keyword>
<gene>
    <name evidence="16" type="ORF">AMORRO_LOCUS4033</name>
</gene>
<dbReference type="GO" id="GO:0010181">
    <property type="term" value="F:FMN binding"/>
    <property type="evidence" value="ECO:0007669"/>
    <property type="project" value="InterPro"/>
</dbReference>
<evidence type="ECO:0000256" key="3">
    <source>
        <dbReference type="ARBA" id="ARBA00022605"/>
    </source>
</evidence>
<proteinExistence type="predicted"/>
<dbReference type="GO" id="GO:0005829">
    <property type="term" value="C:cytosol"/>
    <property type="evidence" value="ECO:0007669"/>
    <property type="project" value="TreeGrafter"/>
</dbReference>
<feature type="domain" description="FAD-binding FR-type" evidence="15">
    <location>
        <begin position="228"/>
        <end position="484"/>
    </location>
</feature>
<accession>A0A9N9A5G3</accession>
<dbReference type="OrthoDB" id="1856718at2759"/>
<evidence type="ECO:0000256" key="1">
    <source>
        <dbReference type="ARBA" id="ARBA00001917"/>
    </source>
</evidence>
<keyword evidence="5" id="KW-0288">FMN</keyword>
<feature type="region of interest" description="Disordered" evidence="13">
    <location>
        <begin position="680"/>
        <end position="703"/>
    </location>
</feature>
<keyword evidence="6" id="KW-0949">S-adenosyl-L-methionine</keyword>
<dbReference type="InterPro" id="IPR039261">
    <property type="entry name" value="FNR_nucleotide-bd"/>
</dbReference>
<comment type="cofactor">
    <cofactor evidence="1">
        <name>FMN</name>
        <dbReference type="ChEBI" id="CHEBI:58210"/>
    </cofactor>
</comment>
<comment type="caution">
    <text evidence="16">The sequence shown here is derived from an EMBL/GenBank/DDBJ whole genome shotgun (WGS) entry which is preliminary data.</text>
</comment>
<keyword evidence="8" id="KW-0521">NADP</keyword>
<dbReference type="InterPro" id="IPR001094">
    <property type="entry name" value="Flavdoxin-like"/>
</dbReference>
<dbReference type="SUPFAM" id="SSF63380">
    <property type="entry name" value="Riboflavin synthase domain-like"/>
    <property type="match status" value="1"/>
</dbReference>
<organism evidence="16 17">
    <name type="scientific">Acaulospora morrowiae</name>
    <dbReference type="NCBI Taxonomy" id="94023"/>
    <lineage>
        <taxon>Eukaryota</taxon>
        <taxon>Fungi</taxon>
        <taxon>Fungi incertae sedis</taxon>
        <taxon>Mucoromycota</taxon>
        <taxon>Glomeromycotina</taxon>
        <taxon>Glomeromycetes</taxon>
        <taxon>Diversisporales</taxon>
        <taxon>Acaulosporaceae</taxon>
        <taxon>Acaulospora</taxon>
    </lineage>
</organism>
<dbReference type="GO" id="GO:0009086">
    <property type="term" value="P:methionine biosynthetic process"/>
    <property type="evidence" value="ECO:0007669"/>
    <property type="project" value="UniProtKB-KW"/>
</dbReference>
<evidence type="ECO:0000256" key="12">
    <source>
        <dbReference type="ARBA" id="ARBA00040659"/>
    </source>
</evidence>
<dbReference type="InterPro" id="IPR029039">
    <property type="entry name" value="Flavoprotein-like_sf"/>
</dbReference>
<evidence type="ECO:0000256" key="7">
    <source>
        <dbReference type="ARBA" id="ARBA00022827"/>
    </source>
</evidence>
<keyword evidence="10" id="KW-0486">Methionine biosynthesis</keyword>
<dbReference type="Gene3D" id="3.40.50.80">
    <property type="entry name" value="Nucleotide-binding domain of ferredoxin-NADP reductase (FNR) module"/>
    <property type="match status" value="1"/>
</dbReference>
<evidence type="ECO:0000256" key="10">
    <source>
        <dbReference type="ARBA" id="ARBA00023167"/>
    </source>
</evidence>
<name>A0A9N9A5G3_9GLOM</name>
<dbReference type="InterPro" id="IPR017938">
    <property type="entry name" value="Riboflavin_synthase-like_b-brl"/>
</dbReference>
<dbReference type="SUPFAM" id="SSF52218">
    <property type="entry name" value="Flavoproteins"/>
    <property type="match status" value="1"/>
</dbReference>
<dbReference type="InterPro" id="IPR008254">
    <property type="entry name" value="Flavodoxin/NO_synth"/>
</dbReference>
<evidence type="ECO:0000256" key="9">
    <source>
        <dbReference type="ARBA" id="ARBA00023002"/>
    </source>
</evidence>
<dbReference type="EMBL" id="CAJVPV010002096">
    <property type="protein sequence ID" value="CAG8517415.1"/>
    <property type="molecule type" value="Genomic_DNA"/>
</dbReference>
<dbReference type="InterPro" id="IPR001433">
    <property type="entry name" value="OxRdtase_FAD/NAD-bd"/>
</dbReference>
<evidence type="ECO:0000256" key="5">
    <source>
        <dbReference type="ARBA" id="ARBA00022643"/>
    </source>
</evidence>
<dbReference type="EC" id="1.16.1.8" evidence="11"/>
<feature type="domain" description="Flavodoxin-like" evidence="14">
    <location>
        <begin position="9"/>
        <end position="155"/>
    </location>
</feature>
<reference evidence="16" key="1">
    <citation type="submission" date="2021-06" db="EMBL/GenBank/DDBJ databases">
        <authorList>
            <person name="Kallberg Y."/>
            <person name="Tangrot J."/>
            <person name="Rosling A."/>
        </authorList>
    </citation>
    <scope>NUCLEOTIDE SEQUENCE</scope>
    <source>
        <strain evidence="16">CL551</strain>
    </source>
</reference>
<dbReference type="Pfam" id="PF00175">
    <property type="entry name" value="NAD_binding_1"/>
    <property type="match status" value="1"/>
</dbReference>
<dbReference type="PRINTS" id="PR00369">
    <property type="entry name" value="FLAVODOXIN"/>
</dbReference>
<keyword evidence="9" id="KW-0560">Oxidoreductase</keyword>
<dbReference type="FunFam" id="3.40.50.80:FF:000001">
    <property type="entry name" value="NADPH--cytochrome P450 reductase 1"/>
    <property type="match status" value="1"/>
</dbReference>
<feature type="compositionally biased region" description="Basic residues" evidence="13">
    <location>
        <begin position="693"/>
        <end position="703"/>
    </location>
</feature>
<keyword evidence="3" id="KW-0028">Amino-acid biosynthesis</keyword>
<dbReference type="GO" id="GO:0050667">
    <property type="term" value="P:homocysteine metabolic process"/>
    <property type="evidence" value="ECO:0007669"/>
    <property type="project" value="TreeGrafter"/>
</dbReference>
<dbReference type="Pfam" id="PF00667">
    <property type="entry name" value="FAD_binding_1"/>
    <property type="match status" value="1"/>
</dbReference>
<dbReference type="InterPro" id="IPR001709">
    <property type="entry name" value="Flavoprot_Pyr_Nucl_cyt_Rdtase"/>
</dbReference>
<dbReference type="Proteomes" id="UP000789342">
    <property type="component" value="Unassembled WGS sequence"/>
</dbReference>
<evidence type="ECO:0000256" key="8">
    <source>
        <dbReference type="ARBA" id="ARBA00022857"/>
    </source>
</evidence>
<dbReference type="GO" id="GO:0030586">
    <property type="term" value="F:[methionine synthase] reductase (NADPH) activity"/>
    <property type="evidence" value="ECO:0007669"/>
    <property type="project" value="UniProtKB-EC"/>
</dbReference>
<evidence type="ECO:0000259" key="14">
    <source>
        <dbReference type="PROSITE" id="PS50902"/>
    </source>
</evidence>
<evidence type="ECO:0000256" key="6">
    <source>
        <dbReference type="ARBA" id="ARBA00022691"/>
    </source>
</evidence>
<dbReference type="PROSITE" id="PS51384">
    <property type="entry name" value="FAD_FR"/>
    <property type="match status" value="1"/>
</dbReference>
<dbReference type="PRINTS" id="PR00371">
    <property type="entry name" value="FPNCR"/>
</dbReference>
<keyword evidence="4" id="KW-0285">Flavoprotein</keyword>
<evidence type="ECO:0000256" key="4">
    <source>
        <dbReference type="ARBA" id="ARBA00022630"/>
    </source>
</evidence>